<comment type="caution">
    <text evidence="1">The sequence shown here is derived from an EMBL/GenBank/DDBJ whole genome shotgun (WGS) entry which is preliminary data.</text>
</comment>
<name>A0A2T1NCJ1_9FLAO</name>
<accession>A0A2T1NCJ1</accession>
<protein>
    <recommendedName>
        <fullName evidence="3">NlpE C-terminal OB domain-containing protein</fullName>
    </recommendedName>
</protein>
<sequence>MKKVITLIVLCLIATACKTDQKENNQDEVVNTSEDENDGFTLLEGNFIYYADAAVFQTPTSLFGVVMNEKSQELVNMAKPLKKQDTDMVKARVKGLIEKKPEGEEGWDFRINIKKIISVEALPAKENEVITLEKQ</sequence>
<dbReference type="RefSeq" id="WP_106462277.1">
    <property type="nucleotide sequence ID" value="NZ_PXOQ01000007.1"/>
</dbReference>
<proteinExistence type="predicted"/>
<dbReference type="AlphaFoldDB" id="A0A2T1NCJ1"/>
<gene>
    <name evidence="1" type="ORF">C7H52_02345</name>
</gene>
<dbReference type="EMBL" id="PXOQ01000007">
    <property type="protein sequence ID" value="PSG90136.1"/>
    <property type="molecule type" value="Genomic_DNA"/>
</dbReference>
<evidence type="ECO:0008006" key="3">
    <source>
        <dbReference type="Google" id="ProtNLM"/>
    </source>
</evidence>
<organism evidence="1 2">
    <name type="scientific">Aurantibacter aestuarii</name>
    <dbReference type="NCBI Taxonomy" id="1266046"/>
    <lineage>
        <taxon>Bacteria</taxon>
        <taxon>Pseudomonadati</taxon>
        <taxon>Bacteroidota</taxon>
        <taxon>Flavobacteriia</taxon>
        <taxon>Flavobacteriales</taxon>
        <taxon>Flavobacteriaceae</taxon>
        <taxon>Aurantibacter</taxon>
    </lineage>
</organism>
<evidence type="ECO:0000313" key="2">
    <source>
        <dbReference type="Proteomes" id="UP000238426"/>
    </source>
</evidence>
<evidence type="ECO:0000313" key="1">
    <source>
        <dbReference type="EMBL" id="PSG90136.1"/>
    </source>
</evidence>
<dbReference type="Proteomes" id="UP000238426">
    <property type="component" value="Unassembled WGS sequence"/>
</dbReference>
<keyword evidence="2" id="KW-1185">Reference proteome</keyword>
<dbReference type="PROSITE" id="PS51257">
    <property type="entry name" value="PROKAR_LIPOPROTEIN"/>
    <property type="match status" value="1"/>
</dbReference>
<dbReference type="OrthoDB" id="1143948at2"/>
<reference evidence="1 2" key="1">
    <citation type="submission" date="2018-03" db="EMBL/GenBank/DDBJ databases">
        <title>Mesoflavibacter sp. HG37 and Mesoflavibacter sp. HG96 sp.nov., two marine bacteria isolated from seawater of Western Pacific Ocean.</title>
        <authorList>
            <person name="Cheng H."/>
            <person name="Wu Y.-H."/>
            <person name="Guo L.-L."/>
            <person name="Xu X.-W."/>
        </authorList>
    </citation>
    <scope>NUCLEOTIDE SEQUENCE [LARGE SCALE GENOMIC DNA]</scope>
    <source>
        <strain evidence="1 2">KCTC 32269</strain>
    </source>
</reference>